<name>A0ABN4I017_9BURK</name>
<gene>
    <name evidence="1" type="ORF">F506_17840</name>
</gene>
<sequence>MRDFFDYRGYTIGIKMIATKDGKWTNSTTFEAPEKSFQFPATTFVPAANDAVTGRAEVLARAKALLDQTPGAERRIAYKLSGSAIREGIR</sequence>
<keyword evidence="2" id="KW-1185">Reference proteome</keyword>
<protein>
    <submittedName>
        <fullName evidence="1">Uncharacterized protein</fullName>
    </submittedName>
</protein>
<dbReference type="EMBL" id="CP011409">
    <property type="protein sequence ID" value="AKZ64279.1"/>
    <property type="molecule type" value="Genomic_DNA"/>
</dbReference>
<evidence type="ECO:0000313" key="2">
    <source>
        <dbReference type="Proteomes" id="UP000063429"/>
    </source>
</evidence>
<reference evidence="2" key="1">
    <citation type="journal article" date="2015" name="Genome Announc.">
        <title>Complete Genome Sequence of Herbaspirillum hiltneri N3 (DSM 17495), Isolated from Surface-Sterilized Wheat Roots.</title>
        <authorList>
            <person name="Guizelini D."/>
            <person name="Saizaki P.M."/>
            <person name="Coimbra N.A."/>
            <person name="Weiss V.A."/>
            <person name="Faoro H."/>
            <person name="Sfeir M.Z."/>
            <person name="Baura V.A."/>
            <person name="Monteiro R.A."/>
            <person name="Chubatsu L.S."/>
            <person name="Souza E.M."/>
            <person name="Cruz L.M."/>
            <person name="Pedrosa F.O."/>
            <person name="Raittz R.T."/>
            <person name="Marchaukoski J.N."/>
            <person name="Steffens M.B."/>
        </authorList>
    </citation>
    <scope>NUCLEOTIDE SEQUENCE [LARGE SCALE GENOMIC DNA]</scope>
    <source>
        <strain evidence="2">N3</strain>
    </source>
</reference>
<dbReference type="Proteomes" id="UP000063429">
    <property type="component" value="Chromosome"/>
</dbReference>
<evidence type="ECO:0000313" key="1">
    <source>
        <dbReference type="EMBL" id="AKZ64279.1"/>
    </source>
</evidence>
<accession>A0ABN4I017</accession>
<proteinExistence type="predicted"/>
<organism evidence="1 2">
    <name type="scientific">Herbaspirillum hiltneri N3</name>
    <dbReference type="NCBI Taxonomy" id="1262470"/>
    <lineage>
        <taxon>Bacteria</taxon>
        <taxon>Pseudomonadati</taxon>
        <taxon>Pseudomonadota</taxon>
        <taxon>Betaproteobacteria</taxon>
        <taxon>Burkholderiales</taxon>
        <taxon>Oxalobacteraceae</taxon>
        <taxon>Herbaspirillum</taxon>
    </lineage>
</organism>